<dbReference type="PROSITE" id="PS51194">
    <property type="entry name" value="HELICASE_CTER"/>
    <property type="match status" value="1"/>
</dbReference>
<dbReference type="InterPro" id="IPR027417">
    <property type="entry name" value="P-loop_NTPase"/>
</dbReference>
<sequence length="689" mass="75689">MVKRKHPEPDTPPTLVAESQLDQETTFASLGLDTRLLQGIAKLGFAHPTAVQAKAVPLALEGKDILARAKTGSGKTAAYLLPVLQSILKRKEGGESGGDDGEVKGPSALVLVPTRELADQVCKAVEKLSAYCGKVVRAVNLAQNVSEQVQQSLLAESPDIVISTPSRALAHASLPNQSLTHNLTHLVIDEADLVLSYGYESDLLSVSKSFPKGLQTFLASATLTSEVETLKKLFCRSPVILRVHDAEDSASDPNGGLKQYVVRCAEDEKFLLLYVIYKLRLIKGKSIVFVGDIDRCYRVRLFLEQFGIRACVLNSELPVNSRLHIVQEFNKNVYDIIIATDENEVLGDEPDDEDEETITDKTEGEVEVKGAECDTEMPDTPTAPPSKKQKTNKTKKQPRKADKPKRKRDKEYGVSRGIDFHNVSCVLNFDFPTTSRSYTHRIGRTARAGKAGMALSFVVPAEHFGKHKPTSFPGCKDDEKALRRIQRHQRKRAGLPPLKKPSKEEAEVDGDLEGIPQNAPVAADDIIKPYIFDMTQANAFRYRMNDALRAVTKLKIREARLNELRSELVNSEKLKRWFEENPGELKALRHDVGGAASGVRMMPHLKHVPDYLLPKTEVVKEGDGKAAVGDGMAGAGGVGFRKETENRIRRARLKKKFASKGAKGAGAKGAKGAKGARDPLKSFKGKRVK</sequence>
<dbReference type="InterPro" id="IPR014014">
    <property type="entry name" value="RNA_helicase_DEAD_Q_motif"/>
</dbReference>
<dbReference type="FunCoup" id="A0A3N4LHA8">
    <property type="interactions" value="969"/>
</dbReference>
<evidence type="ECO:0000256" key="2">
    <source>
        <dbReference type="ARBA" id="ARBA00004123"/>
    </source>
</evidence>
<evidence type="ECO:0000256" key="5">
    <source>
        <dbReference type="ARBA" id="ARBA00022741"/>
    </source>
</evidence>
<dbReference type="GO" id="GO:0016787">
    <property type="term" value="F:hydrolase activity"/>
    <property type="evidence" value="ECO:0007669"/>
    <property type="project" value="UniProtKB-KW"/>
</dbReference>
<evidence type="ECO:0000313" key="19">
    <source>
        <dbReference type="EMBL" id="RPB22257.1"/>
    </source>
</evidence>
<evidence type="ECO:0000256" key="6">
    <source>
        <dbReference type="ARBA" id="ARBA00022801"/>
    </source>
</evidence>
<evidence type="ECO:0000256" key="7">
    <source>
        <dbReference type="ARBA" id="ARBA00022806"/>
    </source>
</evidence>
<dbReference type="EMBL" id="ML121553">
    <property type="protein sequence ID" value="RPB22257.1"/>
    <property type="molecule type" value="Genomic_DNA"/>
</dbReference>
<name>A0A3N4LHA8_9PEZI</name>
<feature type="compositionally biased region" description="Basic and acidic residues" evidence="15">
    <location>
        <begin position="358"/>
        <end position="372"/>
    </location>
</feature>
<evidence type="ECO:0000256" key="1">
    <source>
        <dbReference type="ARBA" id="ARBA00003706"/>
    </source>
</evidence>
<evidence type="ECO:0000313" key="20">
    <source>
        <dbReference type="Proteomes" id="UP000267821"/>
    </source>
</evidence>
<dbReference type="GO" id="GO:0010467">
    <property type="term" value="P:gene expression"/>
    <property type="evidence" value="ECO:0007669"/>
    <property type="project" value="UniProtKB-ARBA"/>
</dbReference>
<evidence type="ECO:0000259" key="18">
    <source>
        <dbReference type="PROSITE" id="PS51195"/>
    </source>
</evidence>
<accession>A0A3N4LHA8</accession>
<comment type="similarity">
    <text evidence="11">Belongs to the DEAD box helicase family. DDX56/DBP9 subfamily.</text>
</comment>
<keyword evidence="7" id="KW-0347">Helicase</keyword>
<evidence type="ECO:0000256" key="8">
    <source>
        <dbReference type="ARBA" id="ARBA00022840"/>
    </source>
</evidence>
<dbReference type="Pfam" id="PF00271">
    <property type="entry name" value="Helicase_C"/>
    <property type="match status" value="2"/>
</dbReference>
<dbReference type="CDD" id="cd18787">
    <property type="entry name" value="SF2_C_DEAD"/>
    <property type="match status" value="1"/>
</dbReference>
<dbReference type="OrthoDB" id="1191041at2759"/>
<feature type="region of interest" description="Disordered" evidence="15">
    <location>
        <begin position="345"/>
        <end position="414"/>
    </location>
</feature>
<evidence type="ECO:0000256" key="13">
    <source>
        <dbReference type="PROSITE-ProRule" id="PRU00552"/>
    </source>
</evidence>
<dbReference type="PROSITE" id="PS51192">
    <property type="entry name" value="HELICASE_ATP_BIND_1"/>
    <property type="match status" value="1"/>
</dbReference>
<dbReference type="SMART" id="SM00487">
    <property type="entry name" value="DEXDc"/>
    <property type="match status" value="1"/>
</dbReference>
<keyword evidence="5" id="KW-0547">Nucleotide-binding</keyword>
<feature type="compositionally biased region" description="Acidic residues" evidence="15">
    <location>
        <begin position="345"/>
        <end position="357"/>
    </location>
</feature>
<proteinExistence type="inferred from homology"/>
<evidence type="ECO:0000256" key="15">
    <source>
        <dbReference type="SAM" id="MobiDB-lite"/>
    </source>
</evidence>
<evidence type="ECO:0000256" key="14">
    <source>
        <dbReference type="SAM" id="Coils"/>
    </source>
</evidence>
<evidence type="ECO:0000259" key="17">
    <source>
        <dbReference type="PROSITE" id="PS51194"/>
    </source>
</evidence>
<dbReference type="GO" id="GO:0005829">
    <property type="term" value="C:cytosol"/>
    <property type="evidence" value="ECO:0007669"/>
    <property type="project" value="TreeGrafter"/>
</dbReference>
<feature type="short sequence motif" description="Q motif" evidence="13">
    <location>
        <begin position="25"/>
        <end position="53"/>
    </location>
</feature>
<dbReference type="SMART" id="SM00490">
    <property type="entry name" value="HELICc"/>
    <property type="match status" value="1"/>
</dbReference>
<protein>
    <recommendedName>
        <fullName evidence="3">RNA helicase</fullName>
        <ecNumber evidence="3">3.6.4.13</ecNumber>
    </recommendedName>
</protein>
<dbReference type="GO" id="GO:0005634">
    <property type="term" value="C:nucleus"/>
    <property type="evidence" value="ECO:0007669"/>
    <property type="project" value="UniProtKB-SubCell"/>
</dbReference>
<feature type="domain" description="Helicase ATP-binding" evidence="16">
    <location>
        <begin position="56"/>
        <end position="241"/>
    </location>
</feature>
<dbReference type="GO" id="GO:0003723">
    <property type="term" value="F:RNA binding"/>
    <property type="evidence" value="ECO:0007669"/>
    <property type="project" value="UniProtKB-KW"/>
</dbReference>
<dbReference type="InterPro" id="IPR011545">
    <property type="entry name" value="DEAD/DEAH_box_helicase_dom"/>
</dbReference>
<dbReference type="GO" id="GO:0003724">
    <property type="term" value="F:RNA helicase activity"/>
    <property type="evidence" value="ECO:0007669"/>
    <property type="project" value="UniProtKB-EC"/>
</dbReference>
<comment type="function">
    <text evidence="1">ATP-binding RNA helicase involved in the biogenesis of 60S ribosomal subunits and is required for the normal formation of 25S and 5.8S rRNAs.</text>
</comment>
<dbReference type="STRING" id="1051890.A0A3N4LHA8"/>
<reference evidence="19 20" key="1">
    <citation type="journal article" date="2018" name="Nat. Ecol. Evol.">
        <title>Pezizomycetes genomes reveal the molecular basis of ectomycorrhizal truffle lifestyle.</title>
        <authorList>
            <person name="Murat C."/>
            <person name="Payen T."/>
            <person name="Noel B."/>
            <person name="Kuo A."/>
            <person name="Morin E."/>
            <person name="Chen J."/>
            <person name="Kohler A."/>
            <person name="Krizsan K."/>
            <person name="Balestrini R."/>
            <person name="Da Silva C."/>
            <person name="Montanini B."/>
            <person name="Hainaut M."/>
            <person name="Levati E."/>
            <person name="Barry K.W."/>
            <person name="Belfiori B."/>
            <person name="Cichocki N."/>
            <person name="Clum A."/>
            <person name="Dockter R.B."/>
            <person name="Fauchery L."/>
            <person name="Guy J."/>
            <person name="Iotti M."/>
            <person name="Le Tacon F."/>
            <person name="Lindquist E.A."/>
            <person name="Lipzen A."/>
            <person name="Malagnac F."/>
            <person name="Mello A."/>
            <person name="Molinier V."/>
            <person name="Miyauchi S."/>
            <person name="Poulain J."/>
            <person name="Riccioni C."/>
            <person name="Rubini A."/>
            <person name="Sitrit Y."/>
            <person name="Splivallo R."/>
            <person name="Traeger S."/>
            <person name="Wang M."/>
            <person name="Zifcakova L."/>
            <person name="Wipf D."/>
            <person name="Zambonelli A."/>
            <person name="Paolocci F."/>
            <person name="Nowrousian M."/>
            <person name="Ottonello S."/>
            <person name="Baldrian P."/>
            <person name="Spatafora J.W."/>
            <person name="Henrissat B."/>
            <person name="Nagy L.G."/>
            <person name="Aury J.M."/>
            <person name="Wincker P."/>
            <person name="Grigoriev I.V."/>
            <person name="Bonfante P."/>
            <person name="Martin F.M."/>
        </authorList>
    </citation>
    <scope>NUCLEOTIDE SEQUENCE [LARGE SCALE GENOMIC DNA]</scope>
    <source>
        <strain evidence="19 20">ATCC MYA-4762</strain>
    </source>
</reference>
<dbReference type="Proteomes" id="UP000267821">
    <property type="component" value="Unassembled WGS sequence"/>
</dbReference>
<feature type="compositionally biased region" description="Basic residues" evidence="15">
    <location>
        <begin position="387"/>
        <end position="408"/>
    </location>
</feature>
<evidence type="ECO:0000256" key="3">
    <source>
        <dbReference type="ARBA" id="ARBA00012552"/>
    </source>
</evidence>
<dbReference type="CDD" id="cd17961">
    <property type="entry name" value="DEADc_DDX56"/>
    <property type="match status" value="1"/>
</dbReference>
<keyword evidence="10" id="KW-0539">Nucleus</keyword>
<comment type="subcellular location">
    <subcellularLocation>
        <location evidence="2">Nucleus</location>
    </subcellularLocation>
</comment>
<dbReference type="InterPro" id="IPR050079">
    <property type="entry name" value="DEAD_box_RNA_helicase"/>
</dbReference>
<evidence type="ECO:0000256" key="4">
    <source>
        <dbReference type="ARBA" id="ARBA00022517"/>
    </source>
</evidence>
<feature type="region of interest" description="Disordered" evidence="15">
    <location>
        <begin position="654"/>
        <end position="689"/>
    </location>
</feature>
<keyword evidence="6" id="KW-0378">Hydrolase</keyword>
<dbReference type="SUPFAM" id="SSF52540">
    <property type="entry name" value="P-loop containing nucleoside triphosphate hydrolases"/>
    <property type="match status" value="2"/>
</dbReference>
<dbReference type="InterPro" id="IPR001650">
    <property type="entry name" value="Helicase_C-like"/>
</dbReference>
<dbReference type="Pfam" id="PF00270">
    <property type="entry name" value="DEAD"/>
    <property type="match status" value="1"/>
</dbReference>
<organism evidence="19 20">
    <name type="scientific">Terfezia boudieri ATCC MYA-4762</name>
    <dbReference type="NCBI Taxonomy" id="1051890"/>
    <lineage>
        <taxon>Eukaryota</taxon>
        <taxon>Fungi</taxon>
        <taxon>Dikarya</taxon>
        <taxon>Ascomycota</taxon>
        <taxon>Pezizomycotina</taxon>
        <taxon>Pezizomycetes</taxon>
        <taxon>Pezizales</taxon>
        <taxon>Pezizaceae</taxon>
        <taxon>Terfezia</taxon>
    </lineage>
</organism>
<evidence type="ECO:0000256" key="12">
    <source>
        <dbReference type="ARBA" id="ARBA00047984"/>
    </source>
</evidence>
<gene>
    <name evidence="19" type="ORF">L211DRAFT_810945</name>
</gene>
<evidence type="ECO:0000256" key="11">
    <source>
        <dbReference type="ARBA" id="ARBA00038041"/>
    </source>
</evidence>
<dbReference type="EC" id="3.6.4.13" evidence="3"/>
<keyword evidence="20" id="KW-1185">Reference proteome</keyword>
<dbReference type="InterPro" id="IPR014001">
    <property type="entry name" value="Helicase_ATP-bd"/>
</dbReference>
<dbReference type="AlphaFoldDB" id="A0A3N4LHA8"/>
<keyword evidence="4" id="KW-0690">Ribosome biogenesis</keyword>
<keyword evidence="9" id="KW-0694">RNA-binding</keyword>
<evidence type="ECO:0000256" key="9">
    <source>
        <dbReference type="ARBA" id="ARBA00022884"/>
    </source>
</evidence>
<feature type="region of interest" description="Disordered" evidence="15">
    <location>
        <begin position="489"/>
        <end position="509"/>
    </location>
</feature>
<dbReference type="GO" id="GO:0042254">
    <property type="term" value="P:ribosome biogenesis"/>
    <property type="evidence" value="ECO:0007669"/>
    <property type="project" value="UniProtKB-KW"/>
</dbReference>
<dbReference type="InParanoid" id="A0A3N4LHA8"/>
<evidence type="ECO:0000256" key="10">
    <source>
        <dbReference type="ARBA" id="ARBA00023242"/>
    </source>
</evidence>
<keyword evidence="14" id="KW-0175">Coiled coil</keyword>
<dbReference type="GO" id="GO:0005524">
    <property type="term" value="F:ATP binding"/>
    <property type="evidence" value="ECO:0007669"/>
    <property type="project" value="UniProtKB-KW"/>
</dbReference>
<dbReference type="PANTHER" id="PTHR47959:SF21">
    <property type="entry name" value="DEAD-BOX HELICASE 56"/>
    <property type="match status" value="1"/>
</dbReference>
<feature type="domain" description="DEAD-box RNA helicase Q" evidence="18">
    <location>
        <begin position="25"/>
        <end position="53"/>
    </location>
</feature>
<feature type="coiled-coil region" evidence="14">
    <location>
        <begin position="554"/>
        <end position="581"/>
    </location>
</feature>
<dbReference type="PROSITE" id="PS51195">
    <property type="entry name" value="Q_MOTIF"/>
    <property type="match status" value="1"/>
</dbReference>
<evidence type="ECO:0000259" key="16">
    <source>
        <dbReference type="PROSITE" id="PS51192"/>
    </source>
</evidence>
<dbReference type="PANTHER" id="PTHR47959">
    <property type="entry name" value="ATP-DEPENDENT RNA HELICASE RHLE-RELATED"/>
    <property type="match status" value="1"/>
</dbReference>
<feature type="domain" description="Helicase C-terminal" evidence="17">
    <location>
        <begin position="256"/>
        <end position="506"/>
    </location>
</feature>
<keyword evidence="8" id="KW-0067">ATP-binding</keyword>
<comment type="catalytic activity">
    <reaction evidence="12">
        <text>ATP + H2O = ADP + phosphate + H(+)</text>
        <dbReference type="Rhea" id="RHEA:13065"/>
        <dbReference type="ChEBI" id="CHEBI:15377"/>
        <dbReference type="ChEBI" id="CHEBI:15378"/>
        <dbReference type="ChEBI" id="CHEBI:30616"/>
        <dbReference type="ChEBI" id="CHEBI:43474"/>
        <dbReference type="ChEBI" id="CHEBI:456216"/>
        <dbReference type="EC" id="3.6.4.13"/>
    </reaction>
</comment>
<dbReference type="Gene3D" id="3.40.50.300">
    <property type="entry name" value="P-loop containing nucleotide triphosphate hydrolases"/>
    <property type="match status" value="2"/>
</dbReference>
<feature type="non-terminal residue" evidence="19">
    <location>
        <position position="689"/>
    </location>
</feature>